<evidence type="ECO:0000313" key="2">
    <source>
        <dbReference type="EMBL" id="CAI8009054.1"/>
    </source>
</evidence>
<feature type="compositionally biased region" description="Basic and acidic residues" evidence="1">
    <location>
        <begin position="90"/>
        <end position="102"/>
    </location>
</feature>
<gene>
    <name evidence="2" type="ORF">GBAR_LOCUS6132</name>
</gene>
<dbReference type="EMBL" id="CASHTH010000919">
    <property type="protein sequence ID" value="CAI8009054.1"/>
    <property type="molecule type" value="Genomic_DNA"/>
</dbReference>
<evidence type="ECO:0000256" key="1">
    <source>
        <dbReference type="SAM" id="MobiDB-lite"/>
    </source>
</evidence>
<feature type="region of interest" description="Disordered" evidence="1">
    <location>
        <begin position="40"/>
        <end position="125"/>
    </location>
</feature>
<comment type="caution">
    <text evidence="2">The sequence shown here is derived from an EMBL/GenBank/DDBJ whole genome shotgun (WGS) entry which is preliminary data.</text>
</comment>
<organism evidence="2 3">
    <name type="scientific">Geodia barretti</name>
    <name type="common">Barrett's horny sponge</name>
    <dbReference type="NCBI Taxonomy" id="519541"/>
    <lineage>
        <taxon>Eukaryota</taxon>
        <taxon>Metazoa</taxon>
        <taxon>Porifera</taxon>
        <taxon>Demospongiae</taxon>
        <taxon>Heteroscleromorpha</taxon>
        <taxon>Tetractinellida</taxon>
        <taxon>Astrophorina</taxon>
        <taxon>Geodiidae</taxon>
        <taxon>Geodia</taxon>
    </lineage>
</organism>
<feature type="compositionally biased region" description="Polar residues" evidence="1">
    <location>
        <begin position="46"/>
        <end position="59"/>
    </location>
</feature>
<feature type="region of interest" description="Disordered" evidence="1">
    <location>
        <begin position="149"/>
        <end position="178"/>
    </location>
</feature>
<dbReference type="Proteomes" id="UP001174909">
    <property type="component" value="Unassembled WGS sequence"/>
</dbReference>
<name>A0AA35W6E3_GEOBA</name>
<dbReference type="AlphaFoldDB" id="A0AA35W6E3"/>
<sequence>MMSKTPAKKRRKPLFRTESEVCIVELQYITDSYIRHSQECVEDGESQSTGLAGQPTSGNILRKRRQRRATNFSHPLTPARCSEEEEENLGGDKKEEERKKPTSQDGLIGGAGDLLEDGGSWNAGGLEGEEEDLLRGLCPEDLSFSLNTSNCPQTIPVSPSSIPGDGGTERGQDSGHIPHSPVCVKMGEKRVEEGDSSLFGLPPLVKSLLKEHRGICQLYGNNYHLELAPLIVVSRADVNLFPYRSCH</sequence>
<proteinExistence type="predicted"/>
<accession>A0AA35W6E3</accession>
<protein>
    <submittedName>
        <fullName evidence="2">Uncharacterized protein</fullName>
    </submittedName>
</protein>
<reference evidence="2" key="1">
    <citation type="submission" date="2023-03" db="EMBL/GenBank/DDBJ databases">
        <authorList>
            <person name="Steffen K."/>
            <person name="Cardenas P."/>
        </authorList>
    </citation>
    <scope>NUCLEOTIDE SEQUENCE</scope>
</reference>
<feature type="compositionally biased region" description="Polar residues" evidence="1">
    <location>
        <begin position="149"/>
        <end position="161"/>
    </location>
</feature>
<evidence type="ECO:0000313" key="3">
    <source>
        <dbReference type="Proteomes" id="UP001174909"/>
    </source>
</evidence>
<keyword evidence="3" id="KW-1185">Reference proteome</keyword>